<protein>
    <recommendedName>
        <fullName evidence="3">RES domain-containing protein</fullName>
    </recommendedName>
</protein>
<dbReference type="EMBL" id="BCMH01000001">
    <property type="protein sequence ID" value="GAX02565.1"/>
    <property type="molecule type" value="Genomic_DNA"/>
</dbReference>
<sequence length="297" mass="34493">MDVVKILKRHFIDHIEHAPGYTKQTVEEAERNVQSIMDGLETVRSEQDMEDLLGQYQVSYPSGGQSWNQDSFLFRARVMDCKCWRDAGYWGRTDFWETPAELVRSYGRLNRPHESILYLANKFQQTFREIRYQKKSISENPVVVTKYRVKRPFHSLQIGYVNDNPLTELDRVNNVYAKMLRTIFSFPAETMGERVYKMSNKIAQYYPYLPNEARCRSFSAVSNPNALNLAFDPSDEHNFLDYAGSLIVPNYKESLDGNISAEVCLTEDFKMISPDENLDWIVDNFGIGFPDPSDEVI</sequence>
<dbReference type="AlphaFoldDB" id="A0A1Z5ILD0"/>
<evidence type="ECO:0000313" key="2">
    <source>
        <dbReference type="Proteomes" id="UP000198430"/>
    </source>
</evidence>
<dbReference type="RefSeq" id="WP_089087554.1">
    <property type="nucleotide sequence ID" value="NZ_BCMH01000001.1"/>
</dbReference>
<proteinExistence type="predicted"/>
<evidence type="ECO:0008006" key="3">
    <source>
        <dbReference type="Google" id="ProtNLM"/>
    </source>
</evidence>
<dbReference type="Proteomes" id="UP000198430">
    <property type="component" value="Unassembled WGS sequence"/>
</dbReference>
<comment type="caution">
    <text evidence="1">The sequence shown here is derived from an EMBL/GenBank/DDBJ whole genome shotgun (WGS) entry which is preliminary data.</text>
</comment>
<name>A0A1Z5ILD0_9LACO</name>
<keyword evidence="2" id="KW-1185">Reference proteome</keyword>
<reference evidence="1 2" key="1">
    <citation type="submission" date="2015-11" db="EMBL/GenBank/DDBJ databases">
        <title>Draft genome sequences of new species of the genus Lactobacillus isolated from orchardgrass silage.</title>
        <authorList>
            <person name="Tohno M."/>
            <person name="Tanizawa Y."/>
            <person name="Arita M."/>
        </authorList>
    </citation>
    <scope>NUCLEOTIDE SEQUENCE [LARGE SCALE GENOMIC DNA]</scope>
    <source>
        <strain evidence="1 2">IWT140</strain>
    </source>
</reference>
<gene>
    <name evidence="1" type="ORF">IWT140_00162</name>
</gene>
<evidence type="ECO:0000313" key="1">
    <source>
        <dbReference type="EMBL" id="GAX02565.1"/>
    </source>
</evidence>
<accession>A0A1Z5ILD0</accession>
<organism evidence="1 2">
    <name type="scientific">Secundilactobacillus pentosiphilus</name>
    <dbReference type="NCBI Taxonomy" id="1714682"/>
    <lineage>
        <taxon>Bacteria</taxon>
        <taxon>Bacillati</taxon>
        <taxon>Bacillota</taxon>
        <taxon>Bacilli</taxon>
        <taxon>Lactobacillales</taxon>
        <taxon>Lactobacillaceae</taxon>
        <taxon>Secundilactobacillus</taxon>
    </lineage>
</organism>